<accession>A0A0C6P138</accession>
<feature type="signal peptide" evidence="4">
    <location>
        <begin position="1"/>
        <end position="23"/>
    </location>
</feature>
<name>A0A0C6P138_BORBO</name>
<reference evidence="5 6" key="1">
    <citation type="journal article" date="2012" name="BMC Genomics">
        <title>Comparative genomics of the classical Bordetella subspecies: the evolution and exchange of virulence-associated diversity amongst closely related pathogens.</title>
        <authorList>
            <person name="Park J."/>
            <person name="Zhang Y."/>
            <person name="Buboltz A.M."/>
            <person name="Zhang X."/>
            <person name="Schuster S.C."/>
            <person name="Ahuja U."/>
            <person name="Liu M."/>
            <person name="Miller J.F."/>
            <person name="Sebaihia M."/>
            <person name="Bentley S.D."/>
            <person name="Parkhill J."/>
            <person name="Harvill E.T."/>
        </authorList>
    </citation>
    <scope>NUCLEOTIDE SEQUENCE [LARGE SCALE GENOMIC DNA]</scope>
    <source>
        <strain evidence="5 6">253</strain>
    </source>
</reference>
<dbReference type="Pfam" id="PF03480">
    <property type="entry name" value="DctP"/>
    <property type="match status" value="1"/>
</dbReference>
<evidence type="ECO:0000313" key="6">
    <source>
        <dbReference type="Proteomes" id="UP000007564"/>
    </source>
</evidence>
<dbReference type="GO" id="GO:0055085">
    <property type="term" value="P:transmembrane transport"/>
    <property type="evidence" value="ECO:0007669"/>
    <property type="project" value="InterPro"/>
</dbReference>
<dbReference type="InterPro" id="IPR038404">
    <property type="entry name" value="TRAP_DctP_sf"/>
</dbReference>
<keyword evidence="2" id="KW-0813">Transport</keyword>
<sequence>MNKTWIAKLLPAALLALSANAGAADKPIELTLSTYAPPSYEYMWKPLETFIEYVEKESQGRVKIKAFHSAQLFDGYEELPALSRGDIDITTVVSTYASGAMPVLNLFTMPFVFQDTAHLERAAKAGLLDVSIRGEMRDKHGIEVLGLAPIDPYQIYSRRAPVRTAADFKGKVWATTGAADARAIQLLGGSPTSMPSSELYLALDRGVVDGTPRPLITGLGRSLHEVVKHLSLATLAIDTSLLSMNKAKFDSLPPDIQDIIRRGAQVRDDEQFRQVYAYIEQGVAKFEKNGVSVYTIEPAALQDMRAATRPAVEEWVAQEPTASRHLDLLEKTRAN</sequence>
<dbReference type="AlphaFoldDB" id="A0A0C6P138"/>
<dbReference type="Proteomes" id="UP000007564">
    <property type="component" value="Chromosome"/>
</dbReference>
<gene>
    <name evidence="5" type="ORF">BN112_0304</name>
</gene>
<evidence type="ECO:0000256" key="1">
    <source>
        <dbReference type="ARBA" id="ARBA00009023"/>
    </source>
</evidence>
<dbReference type="InterPro" id="IPR018389">
    <property type="entry name" value="DctP_fam"/>
</dbReference>
<dbReference type="OrthoDB" id="9794826at2"/>
<keyword evidence="3 4" id="KW-0732">Signal</keyword>
<dbReference type="CDD" id="cd13527">
    <property type="entry name" value="PBP2_TRAP"/>
    <property type="match status" value="1"/>
</dbReference>
<protein>
    <submittedName>
        <fullName evidence="5">Putative extracellular solute-binding protein</fullName>
    </submittedName>
</protein>
<evidence type="ECO:0000256" key="4">
    <source>
        <dbReference type="SAM" id="SignalP"/>
    </source>
</evidence>
<dbReference type="PANTHER" id="PTHR33376">
    <property type="match status" value="1"/>
</dbReference>
<dbReference type="NCBIfam" id="NF037995">
    <property type="entry name" value="TRAP_S1"/>
    <property type="match status" value="1"/>
</dbReference>
<dbReference type="PANTHER" id="PTHR33376:SF7">
    <property type="entry name" value="C4-DICARBOXYLATE-BINDING PROTEIN DCTB"/>
    <property type="match status" value="1"/>
</dbReference>
<evidence type="ECO:0000256" key="3">
    <source>
        <dbReference type="ARBA" id="ARBA00022729"/>
    </source>
</evidence>
<dbReference type="RefSeq" id="WP_015063711.1">
    <property type="nucleotide sequence ID" value="NC_019382.1"/>
</dbReference>
<evidence type="ECO:0000313" key="5">
    <source>
        <dbReference type="EMBL" id="CCJ52222.1"/>
    </source>
</evidence>
<proteinExistence type="inferred from homology"/>
<organism evidence="5 6">
    <name type="scientific">Bordetella bronchiseptica 253</name>
    <dbReference type="NCBI Taxonomy" id="568707"/>
    <lineage>
        <taxon>Bacteria</taxon>
        <taxon>Pseudomonadati</taxon>
        <taxon>Pseudomonadota</taxon>
        <taxon>Betaproteobacteria</taxon>
        <taxon>Burkholderiales</taxon>
        <taxon>Alcaligenaceae</taxon>
        <taxon>Bordetella</taxon>
    </lineage>
</organism>
<dbReference type="HOGENOM" id="CLU_036176_2_2_4"/>
<dbReference type="Gene3D" id="3.40.190.170">
    <property type="entry name" value="Bacterial extracellular solute-binding protein, family 7"/>
    <property type="match status" value="1"/>
</dbReference>
<feature type="chain" id="PRO_5002200359" evidence="4">
    <location>
        <begin position="24"/>
        <end position="335"/>
    </location>
</feature>
<dbReference type="EMBL" id="HE965806">
    <property type="protein sequence ID" value="CCJ52222.1"/>
    <property type="molecule type" value="Genomic_DNA"/>
</dbReference>
<comment type="similarity">
    <text evidence="1">Belongs to the bacterial solute-binding protein 7 family.</text>
</comment>
<evidence type="ECO:0000256" key="2">
    <source>
        <dbReference type="ARBA" id="ARBA00022448"/>
    </source>
</evidence>
<dbReference type="KEGG" id="bbh:BN112_0304"/>